<comment type="subcellular location">
    <subcellularLocation>
        <location evidence="1">Membrane</location>
        <topology evidence="1">Multi-pass membrane protein</topology>
    </subcellularLocation>
</comment>
<dbReference type="GO" id="GO:0006884">
    <property type="term" value="P:cell volume homeostasis"/>
    <property type="evidence" value="ECO:0007669"/>
    <property type="project" value="TreeGrafter"/>
</dbReference>
<dbReference type="InterPro" id="IPR004841">
    <property type="entry name" value="AA-permease/SLC12A_dom"/>
</dbReference>
<evidence type="ECO:0000256" key="12">
    <source>
        <dbReference type="RuleBase" id="RU003857"/>
    </source>
</evidence>
<feature type="transmembrane region" description="Helical" evidence="13">
    <location>
        <begin position="457"/>
        <end position="475"/>
    </location>
</feature>
<dbReference type="GO" id="GO:0015379">
    <property type="term" value="F:potassium:chloride symporter activity"/>
    <property type="evidence" value="ECO:0007669"/>
    <property type="project" value="TreeGrafter"/>
</dbReference>
<evidence type="ECO:0000256" key="7">
    <source>
        <dbReference type="ARBA" id="ARBA00022958"/>
    </source>
</evidence>
<evidence type="ECO:0000313" key="16">
    <source>
        <dbReference type="EMBL" id="PAV82760.1"/>
    </source>
</evidence>
<keyword evidence="3 12" id="KW-0813">Transport</keyword>
<dbReference type="OrthoDB" id="2020542at2759"/>
<dbReference type="InterPro" id="IPR003092">
    <property type="entry name" value="2pore_dom_K_chnl_TASK"/>
</dbReference>
<feature type="transmembrane region" description="Helical" evidence="13">
    <location>
        <begin position="78"/>
        <end position="97"/>
    </location>
</feature>
<dbReference type="PANTHER" id="PTHR11827:SF6">
    <property type="entry name" value="SOLUTE CARRIER FAMILY 12 MEMBER 8"/>
    <property type="match status" value="1"/>
</dbReference>
<feature type="transmembrane region" description="Helical" evidence="13">
    <location>
        <begin position="159"/>
        <end position="178"/>
    </location>
</feature>
<keyword evidence="5 12" id="KW-0812">Transmembrane</keyword>
<protein>
    <submittedName>
        <fullName evidence="16">Uncharacterized protein</fullName>
    </submittedName>
</protein>
<reference evidence="16 17" key="1">
    <citation type="journal article" date="2017" name="Curr. Biol.">
        <title>Genome architecture and evolution of a unichromosomal asexual nematode.</title>
        <authorList>
            <person name="Fradin H."/>
            <person name="Zegar C."/>
            <person name="Gutwein M."/>
            <person name="Lucas J."/>
            <person name="Kovtun M."/>
            <person name="Corcoran D."/>
            <person name="Baugh L.R."/>
            <person name="Kiontke K."/>
            <person name="Gunsalus K."/>
            <person name="Fitch D.H."/>
            <person name="Piano F."/>
        </authorList>
    </citation>
    <scope>NUCLEOTIDE SEQUENCE [LARGE SCALE GENOMIC DNA]</scope>
    <source>
        <strain evidence="16">PF1309</strain>
    </source>
</reference>
<sequence length="920" mass="100860">MKRQNVRTLALIVCTLTYLLVGAAVFDALESENELQQRALVEKIRERLKTTYNMSDSDYEVLEATIVKSVPHKAGYQWKFSGAFYFATTVITTIGYGHSTPFTTGGKTFCMFYALAGIPLGLVMFQSIGERMNTFAAKLLKFAKRNLGRKKEDVTPMDLIWVASGLGTSLIMGGALVFHHYERWSYFDSLYYCFTTLTTIGFGDFVALQQGGALQGQPEYVVFSLVFILFGLTVISAAMNLLVLRFLTMNTEDERRDEQEALLAKKGLVRVGGSDDEYDDDFNADNISVYIEVQQNFIGPRKLRVIMPQEGELITPTSSGPQRGVVNEGADCADPPDSLYSHESGGVERPWWQRRLFVQEPTLFGPWDGVFTTVMLNIFGVIVFLRMGWIVGTAGVANSILLLIICASLALISVFSAIGIVERCQIQNGGIYFLISHVLGSRMGGAVGLIYALGQAVATGLVAVGFGESVAHLLGTESRAMVKAVAIITIIVLTAVNTAGVSWVVRLQILLLFCLGLAVLDFVLGALFTSNPDEHVFRWSMQRLRENEQPNYFSVNCTQFNNQTTTVLPASSFFTVFGVFFANFLGVLAGVNMSGDLKNPHESIPLGEISAVGVSSTICFIFIMILGSTCQRMALLCDNMISEKVALTGIFFLLGLYICSLSSTIGSLLGTPRVLQGIAADGIIPILRPLAQGVGPNDNPLFACYVLMGVASVFVLLGDLNRLAILSTMPFLITYAFVNYSYVSLAMSYDLAHVSEAAAPNLPTYGSTPKGDLDELFPERRTVTIESGAQDIVGQPATWWSMFSNRYIAFVGFLVNLLILFLIHFWFAVIHFAALIALYYYIGRVCPSCSPGVSTFSIPHMFRTAFSNVENIGASSGTQCVLPTTSLSSDVTTAQQNLENSDYQQRKPYHHAEHVTNQFD</sequence>
<dbReference type="GO" id="GO:0055075">
    <property type="term" value="P:potassium ion homeostasis"/>
    <property type="evidence" value="ECO:0007669"/>
    <property type="project" value="TreeGrafter"/>
</dbReference>
<dbReference type="GO" id="GO:0005267">
    <property type="term" value="F:potassium channel activity"/>
    <property type="evidence" value="ECO:0007669"/>
    <property type="project" value="UniProtKB-KW"/>
</dbReference>
<dbReference type="EMBL" id="LIAE01007028">
    <property type="protein sequence ID" value="PAV82760.1"/>
    <property type="molecule type" value="Genomic_DNA"/>
</dbReference>
<dbReference type="GO" id="GO:0055064">
    <property type="term" value="P:chloride ion homeostasis"/>
    <property type="evidence" value="ECO:0007669"/>
    <property type="project" value="TreeGrafter"/>
</dbReference>
<evidence type="ECO:0000256" key="11">
    <source>
        <dbReference type="ARBA" id="ARBA00023303"/>
    </source>
</evidence>
<feature type="transmembrane region" description="Helical" evidence="13">
    <location>
        <begin position="482"/>
        <end position="503"/>
    </location>
</feature>
<organism evidence="16 17">
    <name type="scientific">Diploscapter pachys</name>
    <dbReference type="NCBI Taxonomy" id="2018661"/>
    <lineage>
        <taxon>Eukaryota</taxon>
        <taxon>Metazoa</taxon>
        <taxon>Ecdysozoa</taxon>
        <taxon>Nematoda</taxon>
        <taxon>Chromadorea</taxon>
        <taxon>Rhabditida</taxon>
        <taxon>Rhabditina</taxon>
        <taxon>Rhabditomorpha</taxon>
        <taxon>Rhabditoidea</taxon>
        <taxon>Rhabditidae</taxon>
        <taxon>Diploscapter</taxon>
    </lineage>
</organism>
<evidence type="ECO:0000313" key="17">
    <source>
        <dbReference type="Proteomes" id="UP000218231"/>
    </source>
</evidence>
<feature type="transmembrane region" description="Helical" evidence="13">
    <location>
        <begin position="369"/>
        <end position="390"/>
    </location>
</feature>
<feature type="domain" description="Amino acid permease/ SLC12A" evidence="14">
    <location>
        <begin position="370"/>
        <end position="744"/>
    </location>
</feature>
<feature type="transmembrane region" description="Helical" evidence="13">
    <location>
        <begin position="430"/>
        <end position="451"/>
    </location>
</feature>
<dbReference type="Proteomes" id="UP000218231">
    <property type="component" value="Unassembled WGS sequence"/>
</dbReference>
<gene>
    <name evidence="16" type="ORF">WR25_24714</name>
</gene>
<dbReference type="GO" id="GO:1990573">
    <property type="term" value="P:potassium ion import across plasma membrane"/>
    <property type="evidence" value="ECO:0007669"/>
    <property type="project" value="TreeGrafter"/>
</dbReference>
<evidence type="ECO:0000256" key="6">
    <source>
        <dbReference type="ARBA" id="ARBA00022826"/>
    </source>
</evidence>
<dbReference type="GO" id="GO:0016020">
    <property type="term" value="C:membrane"/>
    <property type="evidence" value="ECO:0007669"/>
    <property type="project" value="UniProtKB-SubCell"/>
</dbReference>
<dbReference type="FunFam" id="1.10.287.70:FF:000090">
    <property type="entry name" value="two pore potassium channel protein sup-9"/>
    <property type="match status" value="1"/>
</dbReference>
<dbReference type="PRINTS" id="PR01095">
    <property type="entry name" value="TASKCHANNEL"/>
</dbReference>
<dbReference type="STRING" id="2018661.A0A2A2L9B5"/>
<feature type="transmembrane region" description="Helical" evidence="13">
    <location>
        <begin position="190"/>
        <end position="208"/>
    </location>
</feature>
<feature type="domain" description="Potassium channel" evidence="15">
    <location>
        <begin position="64"/>
        <end position="132"/>
    </location>
</feature>
<keyword evidence="7" id="KW-0630">Potassium</keyword>
<dbReference type="PRINTS" id="PR01333">
    <property type="entry name" value="2POREKCHANEL"/>
</dbReference>
<evidence type="ECO:0000256" key="13">
    <source>
        <dbReference type="SAM" id="Phobius"/>
    </source>
</evidence>
<evidence type="ECO:0000259" key="14">
    <source>
        <dbReference type="Pfam" id="PF00324"/>
    </source>
</evidence>
<evidence type="ECO:0000256" key="1">
    <source>
        <dbReference type="ARBA" id="ARBA00004141"/>
    </source>
</evidence>
<evidence type="ECO:0000256" key="9">
    <source>
        <dbReference type="ARBA" id="ARBA00023065"/>
    </source>
</evidence>
<keyword evidence="8 13" id="KW-1133">Transmembrane helix</keyword>
<evidence type="ECO:0000259" key="15">
    <source>
        <dbReference type="Pfam" id="PF07885"/>
    </source>
</evidence>
<keyword evidence="10 13" id="KW-0472">Membrane</keyword>
<accession>A0A2A2L9B5</accession>
<feature type="transmembrane region" description="Helical" evidence="13">
    <location>
        <begin position="700"/>
        <end position="717"/>
    </location>
</feature>
<comment type="similarity">
    <text evidence="2 12">Belongs to the two pore domain potassium channel (TC 1.A.1.8) family.</text>
</comment>
<dbReference type="SUPFAM" id="SSF81324">
    <property type="entry name" value="Voltage-gated potassium channels"/>
    <property type="match status" value="2"/>
</dbReference>
<dbReference type="AlphaFoldDB" id="A0A2A2L9B5"/>
<dbReference type="PANTHER" id="PTHR11827">
    <property type="entry name" value="SOLUTE CARRIER FAMILY 12, CATION COTRANSPORTERS"/>
    <property type="match status" value="1"/>
</dbReference>
<dbReference type="Gene3D" id="1.20.1740.10">
    <property type="entry name" value="Amino acid/polyamine transporter I"/>
    <property type="match status" value="1"/>
</dbReference>
<proteinExistence type="inferred from homology"/>
<keyword evidence="4" id="KW-0633">Potassium transport</keyword>
<feature type="transmembrane region" description="Helical" evidence="13">
    <location>
        <begin position="567"/>
        <end position="589"/>
    </location>
</feature>
<dbReference type="Pfam" id="PF00324">
    <property type="entry name" value="AA_permease"/>
    <property type="match status" value="1"/>
</dbReference>
<dbReference type="FunFam" id="1.20.1740.10:FF:000089">
    <property type="entry name" value="Protein CBG13067"/>
    <property type="match status" value="1"/>
</dbReference>
<feature type="transmembrane region" description="Helical" evidence="13">
    <location>
        <begin position="609"/>
        <end position="626"/>
    </location>
</feature>
<keyword evidence="17" id="KW-1185">Reference proteome</keyword>
<keyword evidence="6" id="KW-0631">Potassium channel</keyword>
<feature type="transmembrane region" description="Helical" evidence="13">
    <location>
        <begin position="509"/>
        <end position="528"/>
    </location>
</feature>
<feature type="transmembrane region" description="Helical" evidence="13">
    <location>
        <begin position="220"/>
        <end position="247"/>
    </location>
</feature>
<evidence type="ECO:0000256" key="3">
    <source>
        <dbReference type="ARBA" id="ARBA00022448"/>
    </source>
</evidence>
<dbReference type="InterPro" id="IPR013099">
    <property type="entry name" value="K_chnl_dom"/>
</dbReference>
<feature type="domain" description="Potassium channel" evidence="15">
    <location>
        <begin position="171"/>
        <end position="243"/>
    </location>
</feature>
<keyword evidence="9 12" id="KW-0406">Ion transport</keyword>
<evidence type="ECO:0000256" key="10">
    <source>
        <dbReference type="ARBA" id="ARBA00023136"/>
    </source>
</evidence>
<dbReference type="Pfam" id="PF07885">
    <property type="entry name" value="Ion_trans_2"/>
    <property type="match status" value="2"/>
</dbReference>
<evidence type="ECO:0000256" key="8">
    <source>
        <dbReference type="ARBA" id="ARBA00022989"/>
    </source>
</evidence>
<evidence type="ECO:0000256" key="5">
    <source>
        <dbReference type="ARBA" id="ARBA00022692"/>
    </source>
</evidence>
<feature type="transmembrane region" description="Helical" evidence="13">
    <location>
        <begin position="724"/>
        <end position="743"/>
    </location>
</feature>
<keyword evidence="11 12" id="KW-0407">Ion channel</keyword>
<dbReference type="InterPro" id="IPR004842">
    <property type="entry name" value="SLC12A_fam"/>
</dbReference>
<dbReference type="InterPro" id="IPR003280">
    <property type="entry name" value="2pore_dom_K_chnl"/>
</dbReference>
<evidence type="ECO:0000256" key="2">
    <source>
        <dbReference type="ARBA" id="ARBA00006666"/>
    </source>
</evidence>
<name>A0A2A2L9B5_9BILA</name>
<feature type="transmembrane region" description="Helical" evidence="13">
    <location>
        <begin position="647"/>
        <end position="669"/>
    </location>
</feature>
<feature type="transmembrane region" description="Helical" evidence="13">
    <location>
        <begin position="807"/>
        <end position="840"/>
    </location>
</feature>
<dbReference type="Gene3D" id="1.10.287.70">
    <property type="match status" value="1"/>
</dbReference>
<comment type="caution">
    <text evidence="16">The sequence shown here is derived from an EMBL/GenBank/DDBJ whole genome shotgun (WGS) entry which is preliminary data.</text>
</comment>
<evidence type="ECO:0000256" key="4">
    <source>
        <dbReference type="ARBA" id="ARBA00022538"/>
    </source>
</evidence>
<feature type="transmembrane region" description="Helical" evidence="13">
    <location>
        <begin position="109"/>
        <end position="129"/>
    </location>
</feature>
<feature type="transmembrane region" description="Helical" evidence="13">
    <location>
        <begin position="396"/>
        <end position="418"/>
    </location>
</feature>